<keyword evidence="2" id="KW-1185">Reference proteome</keyword>
<comment type="caution">
    <text evidence="1">The sequence shown here is derived from an EMBL/GenBank/DDBJ whole genome shotgun (WGS) entry which is preliminary data.</text>
</comment>
<reference evidence="1" key="1">
    <citation type="submission" date="2018-05" db="EMBL/GenBank/DDBJ databases">
        <title>Draft genome of Mucuna pruriens seed.</title>
        <authorList>
            <person name="Nnadi N.E."/>
            <person name="Vos R."/>
            <person name="Hasami M.H."/>
            <person name="Devisetty U.K."/>
            <person name="Aguiy J.C."/>
        </authorList>
    </citation>
    <scope>NUCLEOTIDE SEQUENCE [LARGE SCALE GENOMIC DNA]</scope>
    <source>
        <strain evidence="1">JCA_2017</strain>
    </source>
</reference>
<evidence type="ECO:0000313" key="1">
    <source>
        <dbReference type="EMBL" id="RDX94235.1"/>
    </source>
</evidence>
<protein>
    <submittedName>
        <fullName evidence="1">Uncharacterized protein</fullName>
    </submittedName>
</protein>
<organism evidence="1 2">
    <name type="scientific">Mucuna pruriens</name>
    <name type="common">Velvet bean</name>
    <name type="synonym">Dolichos pruriens</name>
    <dbReference type="NCBI Taxonomy" id="157652"/>
    <lineage>
        <taxon>Eukaryota</taxon>
        <taxon>Viridiplantae</taxon>
        <taxon>Streptophyta</taxon>
        <taxon>Embryophyta</taxon>
        <taxon>Tracheophyta</taxon>
        <taxon>Spermatophyta</taxon>
        <taxon>Magnoliopsida</taxon>
        <taxon>eudicotyledons</taxon>
        <taxon>Gunneridae</taxon>
        <taxon>Pentapetalae</taxon>
        <taxon>rosids</taxon>
        <taxon>fabids</taxon>
        <taxon>Fabales</taxon>
        <taxon>Fabaceae</taxon>
        <taxon>Papilionoideae</taxon>
        <taxon>50 kb inversion clade</taxon>
        <taxon>NPAAA clade</taxon>
        <taxon>indigoferoid/millettioid clade</taxon>
        <taxon>Phaseoleae</taxon>
        <taxon>Mucuna</taxon>
    </lineage>
</organism>
<accession>A0A371GUL3</accession>
<name>A0A371GUL3_MUCPR</name>
<sequence>MNCLFYPCVVSYSKSDVVVELELRSAQTPRGISRGMFHDAAVQDNRGLHQNENLMMMDHNMIDAASGGALMDKTPVVARHLISNMASNTQQFRT</sequence>
<dbReference type="EMBL" id="QJKJ01004419">
    <property type="protein sequence ID" value="RDX94235.1"/>
    <property type="molecule type" value="Genomic_DNA"/>
</dbReference>
<dbReference type="OrthoDB" id="1689420at2759"/>
<proteinExistence type="predicted"/>
<evidence type="ECO:0000313" key="2">
    <source>
        <dbReference type="Proteomes" id="UP000257109"/>
    </source>
</evidence>
<gene>
    <name evidence="1" type="ORF">CR513_23405</name>
</gene>
<feature type="non-terminal residue" evidence="1">
    <location>
        <position position="1"/>
    </location>
</feature>
<dbReference type="Proteomes" id="UP000257109">
    <property type="component" value="Unassembled WGS sequence"/>
</dbReference>
<dbReference type="AlphaFoldDB" id="A0A371GUL3"/>